<name>A0ABW3SNT4_9BACT</name>
<proteinExistence type="predicted"/>
<evidence type="ECO:0000313" key="2">
    <source>
        <dbReference type="EMBL" id="MFD1186366.1"/>
    </source>
</evidence>
<accession>A0ABW3SNT4</accession>
<dbReference type="RefSeq" id="WP_377526088.1">
    <property type="nucleotide sequence ID" value="NZ_JBHTLD010000065.1"/>
</dbReference>
<gene>
    <name evidence="2" type="ORF">ACFQ2O_09130</name>
</gene>
<comment type="caution">
    <text evidence="2">The sequence shown here is derived from an EMBL/GenBank/DDBJ whole genome shotgun (WGS) entry which is preliminary data.</text>
</comment>
<organism evidence="2 3">
    <name type="scientific">Pontibacter rugosus</name>
    <dbReference type="NCBI Taxonomy" id="1745966"/>
    <lineage>
        <taxon>Bacteria</taxon>
        <taxon>Pseudomonadati</taxon>
        <taxon>Bacteroidota</taxon>
        <taxon>Cytophagia</taxon>
        <taxon>Cytophagales</taxon>
        <taxon>Hymenobacteraceae</taxon>
        <taxon>Pontibacter</taxon>
    </lineage>
</organism>
<dbReference type="EMBL" id="JBHTLD010000065">
    <property type="protein sequence ID" value="MFD1186366.1"/>
    <property type="molecule type" value="Genomic_DNA"/>
</dbReference>
<sequence>MYINLYPNKSLKSTKKSLLLTGAFLTVGGGYALLREFLWLPVFREEWAFASALLILIGGFMLAFGADVFRFNDAFFSMNRERIAYRLTLWGSIQEIYWKDLNALEISWSLISFELTSGKRLHLRLEAIQQPEVARHVSRSLHLAALNHNLPVNGLKTFQAPALQV</sequence>
<reference evidence="3" key="1">
    <citation type="journal article" date="2019" name="Int. J. Syst. Evol. Microbiol.">
        <title>The Global Catalogue of Microorganisms (GCM) 10K type strain sequencing project: providing services to taxonomists for standard genome sequencing and annotation.</title>
        <authorList>
            <consortium name="The Broad Institute Genomics Platform"/>
            <consortium name="The Broad Institute Genome Sequencing Center for Infectious Disease"/>
            <person name="Wu L."/>
            <person name="Ma J."/>
        </authorList>
    </citation>
    <scope>NUCLEOTIDE SEQUENCE [LARGE SCALE GENOMIC DNA]</scope>
    <source>
        <strain evidence="3">JCM 31319</strain>
    </source>
</reference>
<evidence type="ECO:0000256" key="1">
    <source>
        <dbReference type="SAM" id="Phobius"/>
    </source>
</evidence>
<protein>
    <recommendedName>
        <fullName evidence="4">PH domain-containing protein</fullName>
    </recommendedName>
</protein>
<keyword evidence="1" id="KW-1133">Transmembrane helix</keyword>
<keyword evidence="1" id="KW-0472">Membrane</keyword>
<feature type="transmembrane region" description="Helical" evidence="1">
    <location>
        <begin position="48"/>
        <end position="69"/>
    </location>
</feature>
<keyword evidence="1" id="KW-0812">Transmembrane</keyword>
<evidence type="ECO:0008006" key="4">
    <source>
        <dbReference type="Google" id="ProtNLM"/>
    </source>
</evidence>
<keyword evidence="3" id="KW-1185">Reference proteome</keyword>
<evidence type="ECO:0000313" key="3">
    <source>
        <dbReference type="Proteomes" id="UP001597094"/>
    </source>
</evidence>
<dbReference type="Proteomes" id="UP001597094">
    <property type="component" value="Unassembled WGS sequence"/>
</dbReference>